<keyword evidence="3" id="KW-0732">Signal</keyword>
<name>A0ABY0CRD1_9DELT</name>
<accession>A0ABY0CRD1</accession>
<evidence type="ECO:0000256" key="1">
    <source>
        <dbReference type="SAM" id="MobiDB-lite"/>
    </source>
</evidence>
<evidence type="ECO:0000313" key="4">
    <source>
        <dbReference type="EMBL" id="RVU42779.1"/>
    </source>
</evidence>
<feature type="signal peptide" evidence="3">
    <location>
        <begin position="1"/>
        <end position="35"/>
    </location>
</feature>
<evidence type="ECO:0000256" key="2">
    <source>
        <dbReference type="SAM" id="Phobius"/>
    </source>
</evidence>
<feature type="region of interest" description="Disordered" evidence="1">
    <location>
        <begin position="40"/>
        <end position="60"/>
    </location>
</feature>
<organism evidence="4 5">
    <name type="scientific">Lujinxingia sediminis</name>
    <dbReference type="NCBI Taxonomy" id="2480984"/>
    <lineage>
        <taxon>Bacteria</taxon>
        <taxon>Deltaproteobacteria</taxon>
        <taxon>Bradymonadales</taxon>
        <taxon>Lujinxingiaceae</taxon>
        <taxon>Lujinxingia</taxon>
    </lineage>
</organism>
<keyword evidence="2" id="KW-0812">Transmembrane</keyword>
<feature type="compositionally biased region" description="Basic and acidic residues" evidence="1">
    <location>
        <begin position="152"/>
        <end position="161"/>
    </location>
</feature>
<evidence type="ECO:0000313" key="5">
    <source>
        <dbReference type="Proteomes" id="UP000282926"/>
    </source>
</evidence>
<feature type="region of interest" description="Disordered" evidence="1">
    <location>
        <begin position="152"/>
        <end position="180"/>
    </location>
</feature>
<sequence length="301" mass="32215">MPATTICTKAHALFAPLLAALLAVTLLGAPGVASAQEPAERAEFIEATESPESTEESAEARAARYYEEAAQAYQRGDFARAADLLESARAHHPDLVYAYNQVLAYQAMEHPAYALRLLDENTEAFERDGRFEDLVDLRGQLRRAIALRELAAREGSREAEHPASPTQPAPVEAPPEPAEDAPPILAWSLVGAGGAALGAGVLFGSGLLIEASVDRLERSRLPEAELAVYEGSGHTRADDLRRLRTHQTLNIVLLASGVSLGVAGATMLFLDARADRPHPHALRVAPMLTGEHAGALVRGRF</sequence>
<protein>
    <recommendedName>
        <fullName evidence="6">Tetratricopeptide repeat protein</fullName>
    </recommendedName>
</protein>
<comment type="caution">
    <text evidence="4">The sequence shown here is derived from an EMBL/GenBank/DDBJ whole genome shotgun (WGS) entry which is preliminary data.</text>
</comment>
<keyword evidence="5" id="KW-1185">Reference proteome</keyword>
<evidence type="ECO:0008006" key="6">
    <source>
        <dbReference type="Google" id="ProtNLM"/>
    </source>
</evidence>
<proteinExistence type="predicted"/>
<feature type="transmembrane region" description="Helical" evidence="2">
    <location>
        <begin position="184"/>
        <end position="209"/>
    </location>
</feature>
<dbReference type="RefSeq" id="WP_115605681.1">
    <property type="nucleotide sequence ID" value="NZ_SADD01000009.1"/>
</dbReference>
<keyword evidence="2" id="KW-1133">Transmembrane helix</keyword>
<feature type="chain" id="PRO_5047113957" description="Tetratricopeptide repeat protein" evidence="3">
    <location>
        <begin position="36"/>
        <end position="301"/>
    </location>
</feature>
<dbReference type="Proteomes" id="UP000282926">
    <property type="component" value="Unassembled WGS sequence"/>
</dbReference>
<evidence type="ECO:0000256" key="3">
    <source>
        <dbReference type="SAM" id="SignalP"/>
    </source>
</evidence>
<feature type="transmembrane region" description="Helical" evidence="2">
    <location>
        <begin position="251"/>
        <end position="270"/>
    </location>
</feature>
<reference evidence="4 5" key="1">
    <citation type="submission" date="2019-01" db="EMBL/GenBank/DDBJ databases">
        <title>Lujinxingia litoralis gen. nov., sp. nov. and Lujinxingia sediminis gen. nov., sp. nov., new members in the order Bradymonadales, isolated from coastal sediment.</title>
        <authorList>
            <person name="Li C.-M."/>
        </authorList>
    </citation>
    <scope>NUCLEOTIDE SEQUENCE [LARGE SCALE GENOMIC DNA]</scope>
    <source>
        <strain evidence="4 5">SEH01</strain>
    </source>
</reference>
<feature type="compositionally biased region" description="Pro residues" evidence="1">
    <location>
        <begin position="165"/>
        <end position="176"/>
    </location>
</feature>
<dbReference type="EMBL" id="SADD01000009">
    <property type="protein sequence ID" value="RVU42779.1"/>
    <property type="molecule type" value="Genomic_DNA"/>
</dbReference>
<gene>
    <name evidence="4" type="ORF">EA187_14815</name>
</gene>
<keyword evidence="2" id="KW-0472">Membrane</keyword>